<dbReference type="EMBL" id="LR786978">
    <property type="protein sequence ID" value="CAB3262840.1"/>
    <property type="molecule type" value="mRNA"/>
</dbReference>
<name>A0A6F9DII6_9ASCI</name>
<protein>
    <submittedName>
        <fullName evidence="2">Uncharacterized protein LOC100183996</fullName>
    </submittedName>
</protein>
<sequence length="184" mass="20619">MNTITIFASATLLVACYVSLAESACYLSNTCFDVETNKTYKAGENWVTPQCTRCDCTEQKQNVKLCLELLPRIKSVKKSKITAQFETDSENDNGLFHETFISQEAAVNFKCPPVSFDFYADTMPSFRFVNYVTMATTMGCCTVGRPVSIPSFCQAVLNRQTCQYKVYMKNTKIPCQGPMSFVGK</sequence>
<reference evidence="2" key="1">
    <citation type="submission" date="2020-04" db="EMBL/GenBank/DDBJ databases">
        <authorList>
            <person name="Neveu A P."/>
        </authorList>
    </citation>
    <scope>NUCLEOTIDE SEQUENCE</scope>
    <source>
        <tissue evidence="2">Whole embryo</tissue>
    </source>
</reference>
<accession>A0A6F9DII6</accession>
<keyword evidence="1" id="KW-0732">Signal</keyword>
<evidence type="ECO:0000256" key="1">
    <source>
        <dbReference type="SAM" id="SignalP"/>
    </source>
</evidence>
<feature type="signal peptide" evidence="1">
    <location>
        <begin position="1"/>
        <end position="21"/>
    </location>
</feature>
<evidence type="ECO:0000313" key="2">
    <source>
        <dbReference type="EMBL" id="CAB3262840.1"/>
    </source>
</evidence>
<dbReference type="AlphaFoldDB" id="A0A6F9DII6"/>
<organism evidence="2">
    <name type="scientific">Phallusia mammillata</name>
    <dbReference type="NCBI Taxonomy" id="59560"/>
    <lineage>
        <taxon>Eukaryota</taxon>
        <taxon>Metazoa</taxon>
        <taxon>Chordata</taxon>
        <taxon>Tunicata</taxon>
        <taxon>Ascidiacea</taxon>
        <taxon>Phlebobranchia</taxon>
        <taxon>Ascidiidae</taxon>
        <taxon>Phallusia</taxon>
    </lineage>
</organism>
<proteinExistence type="evidence at transcript level"/>
<feature type="chain" id="PRO_5026130117" evidence="1">
    <location>
        <begin position="22"/>
        <end position="184"/>
    </location>
</feature>
<gene>
    <name evidence="2" type="primary">LOC100183996</name>
</gene>